<name>A0A811N6S9_9POAL</name>
<feature type="transmembrane region" description="Helical" evidence="7">
    <location>
        <begin position="170"/>
        <end position="190"/>
    </location>
</feature>
<evidence type="ECO:0000256" key="5">
    <source>
        <dbReference type="ARBA" id="ARBA00022989"/>
    </source>
</evidence>
<keyword evidence="4 7" id="KW-0812">Transmembrane</keyword>
<keyword evidence="5 7" id="KW-1133">Transmembrane helix</keyword>
<organism evidence="8 9">
    <name type="scientific">Miscanthus lutarioriparius</name>
    <dbReference type="NCBI Taxonomy" id="422564"/>
    <lineage>
        <taxon>Eukaryota</taxon>
        <taxon>Viridiplantae</taxon>
        <taxon>Streptophyta</taxon>
        <taxon>Embryophyta</taxon>
        <taxon>Tracheophyta</taxon>
        <taxon>Spermatophyta</taxon>
        <taxon>Magnoliopsida</taxon>
        <taxon>Liliopsida</taxon>
        <taxon>Poales</taxon>
        <taxon>Poaceae</taxon>
        <taxon>PACMAD clade</taxon>
        <taxon>Panicoideae</taxon>
        <taxon>Andropogonodae</taxon>
        <taxon>Andropogoneae</taxon>
        <taxon>Saccharinae</taxon>
        <taxon>Miscanthus</taxon>
    </lineage>
</organism>
<dbReference type="AlphaFoldDB" id="A0A811N6S9"/>
<feature type="transmembrane region" description="Helical" evidence="7">
    <location>
        <begin position="134"/>
        <end position="150"/>
    </location>
</feature>
<sequence length="270" mass="29484">MARLPVFDLLVLVLAKAIGMVPLLAPHAYIPIRPYEGKHWGIFICWLLGNGCLFGFNSMLTIEDYYTYLFPKYHPTRVVTLTYQPFILATTAIFTHHEAKVNTRLRNLAGYTLFFFSSFAAIILDIATSGRGGIAPFVGICIIAAAFGVADGHVQGGMTGDLSLMCPEFIQSFFAGLAASGAITSALRLVTKAAFESSRDGLRKGARLDDHANVVPRFEQWLSHRVLTEAPKGYKGPEQNALGNLLVLCLLGGIFSGAVLDWVWLIGKGW</sequence>
<gene>
    <name evidence="8" type="ORF">NCGR_LOCUS11618</name>
</gene>
<keyword evidence="9" id="KW-1185">Reference proteome</keyword>
<comment type="similarity">
    <text evidence="2">Belongs to the SLC29A/ENT transporter (TC 2.A.57) family.</text>
</comment>
<feature type="transmembrane region" description="Helical" evidence="7">
    <location>
        <begin position="6"/>
        <end position="30"/>
    </location>
</feature>
<dbReference type="GO" id="GO:0005337">
    <property type="term" value="F:nucleoside transmembrane transporter activity"/>
    <property type="evidence" value="ECO:0007669"/>
    <property type="project" value="InterPro"/>
</dbReference>
<evidence type="ECO:0000256" key="3">
    <source>
        <dbReference type="ARBA" id="ARBA00022448"/>
    </source>
</evidence>
<evidence type="ECO:0000256" key="7">
    <source>
        <dbReference type="SAM" id="Phobius"/>
    </source>
</evidence>
<evidence type="ECO:0000313" key="9">
    <source>
        <dbReference type="Proteomes" id="UP000604825"/>
    </source>
</evidence>
<evidence type="ECO:0000256" key="4">
    <source>
        <dbReference type="ARBA" id="ARBA00022692"/>
    </source>
</evidence>
<comment type="subcellular location">
    <subcellularLocation>
        <location evidence="1">Membrane</location>
        <topology evidence="1">Multi-pass membrane protein</topology>
    </subcellularLocation>
</comment>
<accession>A0A811N6S9</accession>
<dbReference type="OrthoDB" id="1856718at2759"/>
<comment type="caution">
    <text evidence="8">The sequence shown here is derived from an EMBL/GenBank/DDBJ whole genome shotgun (WGS) entry which is preliminary data.</text>
</comment>
<dbReference type="PANTHER" id="PTHR10332">
    <property type="entry name" value="EQUILIBRATIVE NUCLEOSIDE TRANSPORTER"/>
    <property type="match status" value="1"/>
</dbReference>
<evidence type="ECO:0000256" key="6">
    <source>
        <dbReference type="ARBA" id="ARBA00023136"/>
    </source>
</evidence>
<dbReference type="InterPro" id="IPR002259">
    <property type="entry name" value="Eqnu_transpt"/>
</dbReference>
<dbReference type="GO" id="GO:0005886">
    <property type="term" value="C:plasma membrane"/>
    <property type="evidence" value="ECO:0007669"/>
    <property type="project" value="TreeGrafter"/>
</dbReference>
<feature type="transmembrane region" description="Helical" evidence="7">
    <location>
        <begin position="42"/>
        <end position="62"/>
    </location>
</feature>
<protein>
    <submittedName>
        <fullName evidence="8">Uncharacterized protein</fullName>
    </submittedName>
</protein>
<evidence type="ECO:0000313" key="8">
    <source>
        <dbReference type="EMBL" id="CAD6217644.1"/>
    </source>
</evidence>
<dbReference type="Proteomes" id="UP000604825">
    <property type="component" value="Unassembled WGS sequence"/>
</dbReference>
<dbReference type="PANTHER" id="PTHR10332:SF59">
    <property type="entry name" value="OS07G0557200 PROTEIN"/>
    <property type="match status" value="1"/>
</dbReference>
<evidence type="ECO:0000256" key="2">
    <source>
        <dbReference type="ARBA" id="ARBA00007965"/>
    </source>
</evidence>
<keyword evidence="6 7" id="KW-0472">Membrane</keyword>
<keyword evidence="3" id="KW-0813">Transport</keyword>
<feature type="transmembrane region" description="Helical" evidence="7">
    <location>
        <begin position="242"/>
        <end position="265"/>
    </location>
</feature>
<reference evidence="8" key="1">
    <citation type="submission" date="2020-10" db="EMBL/GenBank/DDBJ databases">
        <authorList>
            <person name="Han B."/>
            <person name="Lu T."/>
            <person name="Zhao Q."/>
            <person name="Huang X."/>
            <person name="Zhao Y."/>
        </authorList>
    </citation>
    <scope>NUCLEOTIDE SEQUENCE</scope>
</reference>
<dbReference type="EMBL" id="CAJGYO010000003">
    <property type="protein sequence ID" value="CAD6217644.1"/>
    <property type="molecule type" value="Genomic_DNA"/>
</dbReference>
<feature type="transmembrane region" description="Helical" evidence="7">
    <location>
        <begin position="108"/>
        <end position="127"/>
    </location>
</feature>
<proteinExistence type="inferred from homology"/>
<evidence type="ECO:0000256" key="1">
    <source>
        <dbReference type="ARBA" id="ARBA00004141"/>
    </source>
</evidence>